<dbReference type="Pfam" id="PF04085">
    <property type="entry name" value="MreC"/>
    <property type="match status" value="1"/>
</dbReference>
<dbReference type="InterPro" id="IPR055342">
    <property type="entry name" value="MreC_beta-barrel_core"/>
</dbReference>
<keyword evidence="3" id="KW-0133">Cell shape</keyword>
<comment type="similarity">
    <text evidence="1">Belongs to the MreC family.</text>
</comment>
<evidence type="ECO:0000256" key="4">
    <source>
        <dbReference type="ARBA" id="ARBA00032089"/>
    </source>
</evidence>
<dbReference type="GO" id="GO:0005886">
    <property type="term" value="C:plasma membrane"/>
    <property type="evidence" value="ECO:0007669"/>
    <property type="project" value="TreeGrafter"/>
</dbReference>
<dbReference type="STRING" id="390241.SAMN04488023_111109"/>
<dbReference type="PANTHER" id="PTHR34138:SF1">
    <property type="entry name" value="CELL SHAPE-DETERMINING PROTEIN MREC"/>
    <property type="match status" value="1"/>
</dbReference>
<dbReference type="InterPro" id="IPR042177">
    <property type="entry name" value="Cell/Rod_1"/>
</dbReference>
<dbReference type="OrthoDB" id="9811827at2"/>
<gene>
    <name evidence="7" type="ORF">SAMN04488023_111109</name>
</gene>
<evidence type="ECO:0000256" key="5">
    <source>
        <dbReference type="SAM" id="Phobius"/>
    </source>
</evidence>
<evidence type="ECO:0000313" key="7">
    <source>
        <dbReference type="EMBL" id="SER57525.1"/>
    </source>
</evidence>
<accession>A0A1H9QBH9</accession>
<dbReference type="PANTHER" id="PTHR34138">
    <property type="entry name" value="CELL SHAPE-DETERMINING PROTEIN MREC"/>
    <property type="match status" value="1"/>
</dbReference>
<evidence type="ECO:0000259" key="6">
    <source>
        <dbReference type="Pfam" id="PF04085"/>
    </source>
</evidence>
<reference evidence="8" key="1">
    <citation type="submission" date="2016-10" db="EMBL/GenBank/DDBJ databases">
        <authorList>
            <person name="Varghese N."/>
            <person name="Submissions S."/>
        </authorList>
    </citation>
    <scope>NUCLEOTIDE SEQUENCE [LARGE SCALE GENOMIC DNA]</scope>
    <source>
        <strain evidence="8">DSM 18610</strain>
    </source>
</reference>
<evidence type="ECO:0000313" key="8">
    <source>
        <dbReference type="Proteomes" id="UP000199572"/>
    </source>
</evidence>
<evidence type="ECO:0000256" key="1">
    <source>
        <dbReference type="ARBA" id="ARBA00009369"/>
    </source>
</evidence>
<feature type="domain" description="Rod shape-determining protein MreC beta-barrel core" evidence="6">
    <location>
        <begin position="111"/>
        <end position="261"/>
    </location>
</feature>
<evidence type="ECO:0000256" key="2">
    <source>
        <dbReference type="ARBA" id="ARBA00013855"/>
    </source>
</evidence>
<name>A0A1H9QBH9_9SPHI</name>
<keyword evidence="5" id="KW-1133">Transmembrane helix</keyword>
<dbReference type="InterPro" id="IPR007221">
    <property type="entry name" value="MreC"/>
</dbReference>
<dbReference type="EMBL" id="FOGG01000011">
    <property type="protein sequence ID" value="SER57525.1"/>
    <property type="molecule type" value="Genomic_DNA"/>
</dbReference>
<dbReference type="RefSeq" id="WP_090884182.1">
    <property type="nucleotide sequence ID" value="NZ_FOGG01000011.1"/>
</dbReference>
<dbReference type="InterPro" id="IPR042175">
    <property type="entry name" value="Cell/Rod_MreC_2"/>
</dbReference>
<keyword evidence="5" id="KW-0812">Transmembrane</keyword>
<dbReference type="GO" id="GO:0008360">
    <property type="term" value="P:regulation of cell shape"/>
    <property type="evidence" value="ECO:0007669"/>
    <property type="project" value="UniProtKB-KW"/>
</dbReference>
<feature type="transmembrane region" description="Helical" evidence="5">
    <location>
        <begin position="12"/>
        <end position="29"/>
    </location>
</feature>
<keyword evidence="5" id="KW-0472">Membrane</keyword>
<dbReference type="Proteomes" id="UP000199572">
    <property type="component" value="Unassembled WGS sequence"/>
</dbReference>
<dbReference type="AlphaFoldDB" id="A0A1H9QBH9"/>
<keyword evidence="8" id="KW-1185">Reference proteome</keyword>
<evidence type="ECO:0000256" key="3">
    <source>
        <dbReference type="ARBA" id="ARBA00022960"/>
    </source>
</evidence>
<dbReference type="Gene3D" id="2.40.10.340">
    <property type="entry name" value="Rod shape-determining protein MreC, domain 1"/>
    <property type="match status" value="1"/>
</dbReference>
<proteinExistence type="inferred from homology"/>
<sequence length="280" mass="31208">MRNLWIFISRYNAFFLFIIFFTIGIYLTVKNNAYQRSVTLNSTNEVVGSAYERLNIFKRYLNLGMVNDSLAAENAKLKTQILALTTIDTAKNVKVVDTITQQQYTYLPAKVIKNSITLRNNIITINKGSLDGIESGMAVLAPQKGIVGFIRDVSEHLATIQSLLHKDARISVTLKKNHALGSLVWGDGNFDIKKAFIKEVPNHIKMSVGDTVITSGYASFPAGILVGRISKTNVATNDNFLSAELNLFTDFSTLQYVYVVKDKLATEQKNLENVAKTNEQ</sequence>
<dbReference type="Gene3D" id="2.40.10.350">
    <property type="entry name" value="Rod shape-determining protein MreC, domain 2"/>
    <property type="match status" value="1"/>
</dbReference>
<organism evidence="7 8">
    <name type="scientific">Pedobacter rhizosphaerae</name>
    <dbReference type="NCBI Taxonomy" id="390241"/>
    <lineage>
        <taxon>Bacteria</taxon>
        <taxon>Pseudomonadati</taxon>
        <taxon>Bacteroidota</taxon>
        <taxon>Sphingobacteriia</taxon>
        <taxon>Sphingobacteriales</taxon>
        <taxon>Sphingobacteriaceae</taxon>
        <taxon>Pedobacter</taxon>
    </lineage>
</organism>
<protein>
    <recommendedName>
        <fullName evidence="2">Cell shape-determining protein MreC</fullName>
    </recommendedName>
    <alternativeName>
        <fullName evidence="4">Cell shape protein MreC</fullName>
    </alternativeName>
</protein>
<dbReference type="NCBIfam" id="NF010532">
    <property type="entry name" value="PRK13922.9-3"/>
    <property type="match status" value="1"/>
</dbReference>